<protein>
    <submittedName>
        <fullName evidence="3">S-adenosyl-L-methionine-dependent methyltransferase</fullName>
    </submittedName>
</protein>
<dbReference type="Gene3D" id="3.40.50.150">
    <property type="entry name" value="Vaccinia Virus protein VP39"/>
    <property type="match status" value="1"/>
</dbReference>
<gene>
    <name evidence="3" type="ORF">PNOK_0385400</name>
</gene>
<evidence type="ECO:0000256" key="2">
    <source>
        <dbReference type="ARBA" id="ARBA00022679"/>
    </source>
</evidence>
<dbReference type="EMBL" id="NBII01000003">
    <property type="protein sequence ID" value="PAV21227.1"/>
    <property type="molecule type" value="Genomic_DNA"/>
</dbReference>
<dbReference type="InterPro" id="IPR050602">
    <property type="entry name" value="Malonyl-ACP_OMT"/>
</dbReference>
<dbReference type="PANTHER" id="PTHR13090">
    <property type="entry name" value="ARGININE-HYDROXYLASE NDUFAF5, MITOCHONDRIAL"/>
    <property type="match status" value="1"/>
</dbReference>
<dbReference type="CDD" id="cd02440">
    <property type="entry name" value="AdoMet_MTases"/>
    <property type="match status" value="1"/>
</dbReference>
<evidence type="ECO:0000256" key="1">
    <source>
        <dbReference type="ARBA" id="ARBA00022603"/>
    </source>
</evidence>
<dbReference type="GO" id="GO:0005739">
    <property type="term" value="C:mitochondrion"/>
    <property type="evidence" value="ECO:0007669"/>
    <property type="project" value="TreeGrafter"/>
</dbReference>
<dbReference type="OrthoDB" id="16816at2759"/>
<dbReference type="GO" id="GO:0008168">
    <property type="term" value="F:methyltransferase activity"/>
    <property type="evidence" value="ECO:0007669"/>
    <property type="project" value="UniProtKB-KW"/>
</dbReference>
<accession>A0A286UNP7</accession>
<dbReference type="InParanoid" id="A0A286UNP7"/>
<dbReference type="Proteomes" id="UP000217199">
    <property type="component" value="Unassembled WGS sequence"/>
</dbReference>
<evidence type="ECO:0000313" key="3">
    <source>
        <dbReference type="EMBL" id="PAV21227.1"/>
    </source>
</evidence>
<proteinExistence type="predicted"/>
<dbReference type="GO" id="GO:0032259">
    <property type="term" value="P:methylation"/>
    <property type="evidence" value="ECO:0007669"/>
    <property type="project" value="UniProtKB-KW"/>
</dbReference>
<keyword evidence="2" id="KW-0808">Transferase</keyword>
<dbReference type="GO" id="GO:0032981">
    <property type="term" value="P:mitochondrial respiratory chain complex I assembly"/>
    <property type="evidence" value="ECO:0007669"/>
    <property type="project" value="TreeGrafter"/>
</dbReference>
<comment type="caution">
    <text evidence="3">The sequence shown here is derived from an EMBL/GenBank/DDBJ whole genome shotgun (WGS) entry which is preliminary data.</text>
</comment>
<keyword evidence="1 3" id="KW-0489">Methyltransferase</keyword>
<dbReference type="SUPFAM" id="SSF53335">
    <property type="entry name" value="S-adenosyl-L-methionine-dependent methyltransferases"/>
    <property type="match status" value="1"/>
</dbReference>
<evidence type="ECO:0000313" key="4">
    <source>
        <dbReference type="Proteomes" id="UP000217199"/>
    </source>
</evidence>
<dbReference type="STRING" id="2282107.A0A286UNP7"/>
<dbReference type="PANTHER" id="PTHR13090:SF1">
    <property type="entry name" value="ARGININE-HYDROXYLASE NDUFAF5, MITOCHONDRIAL"/>
    <property type="match status" value="1"/>
</dbReference>
<keyword evidence="4" id="KW-1185">Reference proteome</keyword>
<dbReference type="InterPro" id="IPR029063">
    <property type="entry name" value="SAM-dependent_MTases_sf"/>
</dbReference>
<name>A0A286UNP7_9AGAM</name>
<dbReference type="AlphaFoldDB" id="A0A286UNP7"/>
<dbReference type="Pfam" id="PF13489">
    <property type="entry name" value="Methyltransf_23"/>
    <property type="match status" value="1"/>
</dbReference>
<reference evidence="3 4" key="1">
    <citation type="journal article" date="2017" name="Mol. Ecol.">
        <title>Comparative and population genomic landscape of Phellinus noxius: A hypervariable fungus causing root rot in trees.</title>
        <authorList>
            <person name="Chung C.L."/>
            <person name="Lee T.J."/>
            <person name="Akiba M."/>
            <person name="Lee H.H."/>
            <person name="Kuo T.H."/>
            <person name="Liu D."/>
            <person name="Ke H.M."/>
            <person name="Yokoi T."/>
            <person name="Roa M.B."/>
            <person name="Lu M.J."/>
            <person name="Chang Y.Y."/>
            <person name="Ann P.J."/>
            <person name="Tsai J.N."/>
            <person name="Chen C.Y."/>
            <person name="Tzean S.S."/>
            <person name="Ota Y."/>
            <person name="Hattori T."/>
            <person name="Sahashi N."/>
            <person name="Liou R.F."/>
            <person name="Kikuchi T."/>
            <person name="Tsai I.J."/>
        </authorList>
    </citation>
    <scope>NUCLEOTIDE SEQUENCE [LARGE SCALE GENOMIC DNA]</scope>
    <source>
        <strain evidence="3 4">FFPRI411160</strain>
    </source>
</reference>
<organism evidence="3 4">
    <name type="scientific">Pyrrhoderma noxium</name>
    <dbReference type="NCBI Taxonomy" id="2282107"/>
    <lineage>
        <taxon>Eukaryota</taxon>
        <taxon>Fungi</taxon>
        <taxon>Dikarya</taxon>
        <taxon>Basidiomycota</taxon>
        <taxon>Agaricomycotina</taxon>
        <taxon>Agaricomycetes</taxon>
        <taxon>Hymenochaetales</taxon>
        <taxon>Hymenochaetaceae</taxon>
        <taxon>Pyrrhoderma</taxon>
    </lineage>
</organism>
<sequence length="330" mass="36677">MKSVRNLNRILNQSRRLASVAGGSGTVNPYTVGPFQVFDRNAKRLQKDRAVSREEGARSRTVDYVRDEVADRLVERFLDIKRSFNSVVDLGAGSGHLTRLLEPESVKKSIMLDMSQKSLERDGDEEFAVDVERIQCDEENLLQSIQPNSQEAILSCLSLHWVNDLPGVLVQIREALKPDGVFLGALFGGDTLFELRTSLQLAEVEREGGISPHVSPMTESSDMSNLMGRAGFTLLTVDVDEVKVAYPSIWELMEDLRDMGESNAVLGRRRYVHRDTLAAASAIYKELHGNEDGTIPATFQVIFVIGWKPAPNQPKALERGSGKTHLKDVL</sequence>